<organism evidence="2 3">
    <name type="scientific">Megasphaera paucivorans</name>
    <dbReference type="NCBI Taxonomy" id="349095"/>
    <lineage>
        <taxon>Bacteria</taxon>
        <taxon>Bacillati</taxon>
        <taxon>Bacillota</taxon>
        <taxon>Negativicutes</taxon>
        <taxon>Veillonellales</taxon>
        <taxon>Veillonellaceae</taxon>
        <taxon>Megasphaera</taxon>
    </lineage>
</organism>
<name>A0A1G9QFT4_9FIRM</name>
<feature type="signal peptide" evidence="1">
    <location>
        <begin position="1"/>
        <end position="19"/>
    </location>
</feature>
<evidence type="ECO:0000256" key="1">
    <source>
        <dbReference type="SAM" id="SignalP"/>
    </source>
</evidence>
<proteinExistence type="predicted"/>
<dbReference type="AlphaFoldDB" id="A0A1G9QFT4"/>
<dbReference type="Proteomes" id="UP000199309">
    <property type="component" value="Unassembled WGS sequence"/>
</dbReference>
<gene>
    <name evidence="2" type="ORF">SAMN05660299_00221</name>
</gene>
<dbReference type="STRING" id="349095.SAMN05660299_00221"/>
<dbReference type="RefSeq" id="WP_091647417.1">
    <property type="nucleotide sequence ID" value="NZ_FNHQ01000001.1"/>
</dbReference>
<evidence type="ECO:0000313" key="2">
    <source>
        <dbReference type="EMBL" id="SDM09750.1"/>
    </source>
</evidence>
<dbReference type="Gene3D" id="3.30.565.40">
    <property type="entry name" value="Fervidobacterium nodosum Rt17-B1 like"/>
    <property type="match status" value="1"/>
</dbReference>
<accession>A0A1G9QFT4</accession>
<evidence type="ECO:0000313" key="3">
    <source>
        <dbReference type="Proteomes" id="UP000199309"/>
    </source>
</evidence>
<keyword evidence="3" id="KW-1185">Reference proteome</keyword>
<feature type="chain" id="PRO_5011747447" evidence="1">
    <location>
        <begin position="20"/>
        <end position="205"/>
    </location>
</feature>
<dbReference type="InterPro" id="IPR037126">
    <property type="entry name" value="PdaC/RsiV-like_sf"/>
</dbReference>
<dbReference type="Gene3D" id="3.90.640.20">
    <property type="entry name" value="Heat-shock cognate protein, ATPase"/>
    <property type="match status" value="1"/>
</dbReference>
<dbReference type="OrthoDB" id="1669560at2"/>
<protein>
    <submittedName>
        <fullName evidence="2">Uncharacterized protein</fullName>
    </submittedName>
</protein>
<reference evidence="2 3" key="1">
    <citation type="submission" date="2016-10" db="EMBL/GenBank/DDBJ databases">
        <authorList>
            <person name="de Groot N.N."/>
        </authorList>
    </citation>
    <scope>NUCLEOTIDE SEQUENCE [LARGE SCALE GENOMIC DNA]</scope>
    <source>
        <strain evidence="2 3">DSM 16981</strain>
    </source>
</reference>
<keyword evidence="1" id="KW-0732">Signal</keyword>
<sequence>MKKLFMTLTFILLAIPVFASVESGYQEDTNMQLSYPLVYIDNADAQEKINTDIASYVEKTKADYYSGWYKVKLSYTVKYEDNHTLSIILTKLRDGGGAHPQEHYYGLVYDKDTGDRIPISNFVNIASIDQWKRLAGSQIFPAYNWQWKQIYLMHQPTRISNDYYLVGQGIFYMIYQPYEVSSYANGMISVEFNSSNIDYLNRLNN</sequence>
<dbReference type="EMBL" id="FNHQ01000001">
    <property type="protein sequence ID" value="SDM09750.1"/>
    <property type="molecule type" value="Genomic_DNA"/>
</dbReference>